<dbReference type="InterPro" id="IPR056802">
    <property type="entry name" value="ATR-like_M-HEAT"/>
</dbReference>
<feature type="domain" description="FAT" evidence="10">
    <location>
        <begin position="682"/>
        <end position="1067"/>
    </location>
</feature>
<reference evidence="11" key="1">
    <citation type="submission" date="2020-05" db="EMBL/GenBank/DDBJ databases">
        <title>Phylogenomic resolution of chytrid fungi.</title>
        <authorList>
            <person name="Stajich J.E."/>
            <person name="Amses K."/>
            <person name="Simmons R."/>
            <person name="Seto K."/>
            <person name="Myers J."/>
            <person name="Bonds A."/>
            <person name="Quandt C.A."/>
            <person name="Barry K."/>
            <person name="Liu P."/>
            <person name="Grigoriev I."/>
            <person name="Longcore J.E."/>
            <person name="James T.Y."/>
        </authorList>
    </citation>
    <scope>NUCLEOTIDE SEQUENCE</scope>
    <source>
        <strain evidence="11">JEL0318</strain>
    </source>
</reference>
<dbReference type="GO" id="GO:0005694">
    <property type="term" value="C:chromosome"/>
    <property type="evidence" value="ECO:0007669"/>
    <property type="project" value="TreeGrafter"/>
</dbReference>
<dbReference type="PANTHER" id="PTHR11139:SF125">
    <property type="entry name" value="SERINE_THREONINE-PROTEIN KINASE MEC1"/>
    <property type="match status" value="1"/>
</dbReference>
<keyword evidence="5" id="KW-0547">Nucleotide-binding</keyword>
<dbReference type="AlphaFoldDB" id="A0AAD5SM80"/>
<dbReference type="Proteomes" id="UP001212841">
    <property type="component" value="Unassembled WGS sequence"/>
</dbReference>
<keyword evidence="7 11" id="KW-0418">Kinase</keyword>
<accession>A0AAD5SM80</accession>
<dbReference type="GO" id="GO:0005524">
    <property type="term" value="F:ATP binding"/>
    <property type="evidence" value="ECO:0007669"/>
    <property type="project" value="UniProtKB-KW"/>
</dbReference>
<evidence type="ECO:0000313" key="11">
    <source>
        <dbReference type="EMBL" id="KAJ3053550.1"/>
    </source>
</evidence>
<keyword evidence="6" id="KW-0227">DNA damage</keyword>
<evidence type="ECO:0000256" key="6">
    <source>
        <dbReference type="ARBA" id="ARBA00022763"/>
    </source>
</evidence>
<dbReference type="EMBL" id="JADGJD010000199">
    <property type="protein sequence ID" value="KAJ3053550.1"/>
    <property type="molecule type" value="Genomic_DNA"/>
</dbReference>
<evidence type="ECO:0000256" key="3">
    <source>
        <dbReference type="ARBA" id="ARBA00022527"/>
    </source>
</evidence>
<dbReference type="InterPro" id="IPR003151">
    <property type="entry name" value="PIK-rel_kinase_FAT"/>
</dbReference>
<protein>
    <recommendedName>
        <fullName evidence="2">non-specific serine/threonine protein kinase</fullName>
        <ecNumber evidence="2">2.7.11.1</ecNumber>
    </recommendedName>
</protein>
<dbReference type="GO" id="GO:0006281">
    <property type="term" value="P:DNA repair"/>
    <property type="evidence" value="ECO:0007669"/>
    <property type="project" value="TreeGrafter"/>
</dbReference>
<dbReference type="GO" id="GO:0004674">
    <property type="term" value="F:protein serine/threonine kinase activity"/>
    <property type="evidence" value="ECO:0007669"/>
    <property type="project" value="UniProtKB-KW"/>
</dbReference>
<comment type="caution">
    <text evidence="11">The sequence shown here is derived from an EMBL/GenBank/DDBJ whole genome shotgun (WGS) entry which is preliminary data.</text>
</comment>
<organism evidence="11 12">
    <name type="scientific">Rhizophlyctis rosea</name>
    <dbReference type="NCBI Taxonomy" id="64517"/>
    <lineage>
        <taxon>Eukaryota</taxon>
        <taxon>Fungi</taxon>
        <taxon>Fungi incertae sedis</taxon>
        <taxon>Chytridiomycota</taxon>
        <taxon>Chytridiomycota incertae sedis</taxon>
        <taxon>Chytridiomycetes</taxon>
        <taxon>Rhizophlyctidales</taxon>
        <taxon>Rhizophlyctidaceae</taxon>
        <taxon>Rhizophlyctis</taxon>
    </lineage>
</organism>
<dbReference type="InterPro" id="IPR050517">
    <property type="entry name" value="DDR_Repair_Kinase"/>
</dbReference>
<evidence type="ECO:0000256" key="1">
    <source>
        <dbReference type="ARBA" id="ARBA00004123"/>
    </source>
</evidence>
<dbReference type="Pfam" id="PF02259">
    <property type="entry name" value="FAT"/>
    <property type="match status" value="1"/>
</dbReference>
<evidence type="ECO:0000256" key="2">
    <source>
        <dbReference type="ARBA" id="ARBA00012513"/>
    </source>
</evidence>
<dbReference type="InterPro" id="IPR014009">
    <property type="entry name" value="PIK_FAT"/>
</dbReference>
<evidence type="ECO:0000256" key="4">
    <source>
        <dbReference type="ARBA" id="ARBA00022679"/>
    </source>
</evidence>
<dbReference type="SMART" id="SM00802">
    <property type="entry name" value="UME"/>
    <property type="match status" value="1"/>
</dbReference>
<dbReference type="PROSITE" id="PS51189">
    <property type="entry name" value="FAT"/>
    <property type="match status" value="1"/>
</dbReference>
<dbReference type="Pfam" id="PF08064">
    <property type="entry name" value="UME"/>
    <property type="match status" value="1"/>
</dbReference>
<evidence type="ECO:0000256" key="7">
    <source>
        <dbReference type="ARBA" id="ARBA00022777"/>
    </source>
</evidence>
<dbReference type="SUPFAM" id="SSF48371">
    <property type="entry name" value="ARM repeat"/>
    <property type="match status" value="1"/>
</dbReference>
<dbReference type="InterPro" id="IPR012993">
    <property type="entry name" value="UME"/>
</dbReference>
<dbReference type="PANTHER" id="PTHR11139">
    <property type="entry name" value="ATAXIA TELANGIECTASIA MUTATED ATM -RELATED"/>
    <property type="match status" value="1"/>
</dbReference>
<evidence type="ECO:0000256" key="8">
    <source>
        <dbReference type="ARBA" id="ARBA00022840"/>
    </source>
</evidence>
<evidence type="ECO:0000313" key="12">
    <source>
        <dbReference type="Proteomes" id="UP001212841"/>
    </source>
</evidence>
<dbReference type="InterPro" id="IPR016024">
    <property type="entry name" value="ARM-type_fold"/>
</dbReference>
<sequence length="1067" mass="119593">MHQISLLVVDRMRSDPELKMAGVIANLLGIPTRELFELSLEHTLPHLVLMQAEPALQQIAQILKRPLADVLVQEAGHILTYLFLQETKDVEVALTWFTNITSLNFGNVTLRRLYGASRLLLITKLAMELGDRSEVKRKKALSALEDVAAKLSAPESSQGTSAITQPMDLSAFLERYFLGILSHISQCISGNDSGMSVLKQNKALRSLSSLIEKVGPRIVNVLPQVIATLRAALQAVELRDEALAAWKSLLANLDAVAVGAILASMTVVLSEHVSSFTPEQLQSLLAIFNYVYNECGEDLTEHISELCRMPAIPIFEELNWMLEKICRSRDPIHRIELLLSGVSHENVDVASKALSELRKLLIEQQNELHALIMSESVHPIITETIDTLITTCRVHEGSNVDLQLLCCDCLGVLGAPDPARLDFKPKRYGEKLESIYGRDLSDRDQAEQYACQLIERRLAPSLRSAHSIKMQGHLAFAIQELLQFCGFTKDALWGNGQGNGDQIARHRWKKFPAHILEIIKPLVSAKYALAASSSRSISYPIYPQKAGFRDWIIAWTVDLIGKVRGKNASRVFGLCRNVVNEGNVAVADDILPHLILNVLTEGDAAEQEEIRSEFLAVLEEAESAGGKWMEMRQMSSQALFTLIDHLTGWARFRRQNQNRKAAQADAALKAVEQLLSNLPAKLMADASYSCGAYARALLHFEQHIRQQRTTMGKDDLQPLYAQMQRIYAHLEEPDGMEGISTLLVSPTLEQQILEHESSGNWTDAQTCYELAIQQDPANLQHQLGLLKCMANLSHLETLITRIDGTSARYPEWSPTLNTYGIEASWRLGNWDLLEARLEKPHEPSFEVSLGKVLHAAWKNDKDKFEWSLRLARESLIAPLSAAGMESYHRAYQTMLNLHMLHEVNSFVAENGDNLITAVLSEDSMPSMWDGRLKITVPSFKVREPVLNLRRILLEIWRKRSAHDVTTVRLPLAPLSGTLWLETAKLARKEGYPQPAYSAILHAAGSKTQQWHRERAKWLWDQGQRQKAITELRQISERFYESFHAGATQSGSQTLSIAKVVNFGGIRN</sequence>
<keyword evidence="8" id="KW-0067">ATP-binding</keyword>
<dbReference type="GO" id="GO:0005634">
    <property type="term" value="C:nucleus"/>
    <property type="evidence" value="ECO:0007669"/>
    <property type="project" value="UniProtKB-SubCell"/>
</dbReference>
<keyword evidence="3" id="KW-0723">Serine/threonine-protein kinase</keyword>
<evidence type="ECO:0000256" key="5">
    <source>
        <dbReference type="ARBA" id="ARBA00022741"/>
    </source>
</evidence>
<gene>
    <name evidence="11" type="primary">MEC1</name>
    <name evidence="11" type="ORF">HK097_003979</name>
</gene>
<keyword evidence="4" id="KW-0808">Transferase</keyword>
<dbReference type="GO" id="GO:0000077">
    <property type="term" value="P:DNA damage checkpoint signaling"/>
    <property type="evidence" value="ECO:0007669"/>
    <property type="project" value="TreeGrafter"/>
</dbReference>
<dbReference type="Pfam" id="PF25030">
    <property type="entry name" value="M-HEAT_ATR"/>
    <property type="match status" value="1"/>
</dbReference>
<name>A0AAD5SM80_9FUNG</name>
<comment type="subcellular location">
    <subcellularLocation>
        <location evidence="1">Nucleus</location>
    </subcellularLocation>
</comment>
<dbReference type="GO" id="GO:0000723">
    <property type="term" value="P:telomere maintenance"/>
    <property type="evidence" value="ECO:0007669"/>
    <property type="project" value="TreeGrafter"/>
</dbReference>
<evidence type="ECO:0000256" key="9">
    <source>
        <dbReference type="ARBA" id="ARBA00023242"/>
    </source>
</evidence>
<proteinExistence type="predicted"/>
<evidence type="ECO:0000259" key="10">
    <source>
        <dbReference type="PROSITE" id="PS51189"/>
    </source>
</evidence>
<dbReference type="EC" id="2.7.11.1" evidence="2"/>
<keyword evidence="9" id="KW-0539">Nucleus</keyword>
<keyword evidence="12" id="KW-1185">Reference proteome</keyword>